<evidence type="ECO:0008006" key="6">
    <source>
        <dbReference type="Google" id="ProtNLM"/>
    </source>
</evidence>
<dbReference type="InterPro" id="IPR002347">
    <property type="entry name" value="SDR_fam"/>
</dbReference>
<comment type="caution">
    <text evidence="4">The sequence shown here is derived from an EMBL/GenBank/DDBJ whole genome shotgun (WGS) entry which is preliminary data.</text>
</comment>
<keyword evidence="5" id="KW-1185">Reference proteome</keyword>
<accession>A0A1F5L8N6</accession>
<dbReference type="PANTHER" id="PTHR24320:SF252">
    <property type="entry name" value="DEHYDROGENASE_REDUCTASE FAMILY PROTEIN, PUTATIVE (AFU_ORTHOLOGUE AFUA_3G08550)-RELATED"/>
    <property type="match status" value="1"/>
</dbReference>
<evidence type="ECO:0000256" key="3">
    <source>
        <dbReference type="ARBA" id="ARBA00023002"/>
    </source>
</evidence>
<dbReference type="RefSeq" id="XP_022485034.1">
    <property type="nucleotide sequence ID" value="XM_022634934.1"/>
</dbReference>
<organism evidence="4 5">
    <name type="scientific">Penicillium arizonense</name>
    <dbReference type="NCBI Taxonomy" id="1835702"/>
    <lineage>
        <taxon>Eukaryota</taxon>
        <taxon>Fungi</taxon>
        <taxon>Dikarya</taxon>
        <taxon>Ascomycota</taxon>
        <taxon>Pezizomycotina</taxon>
        <taxon>Eurotiomycetes</taxon>
        <taxon>Eurotiomycetidae</taxon>
        <taxon>Eurotiales</taxon>
        <taxon>Aspergillaceae</taxon>
        <taxon>Penicillium</taxon>
    </lineage>
</organism>
<dbReference type="GeneID" id="34579668"/>
<evidence type="ECO:0000313" key="4">
    <source>
        <dbReference type="EMBL" id="OGE49583.1"/>
    </source>
</evidence>
<dbReference type="PANTHER" id="PTHR24320">
    <property type="entry name" value="RETINOL DEHYDROGENASE"/>
    <property type="match status" value="1"/>
</dbReference>
<evidence type="ECO:0000256" key="1">
    <source>
        <dbReference type="ARBA" id="ARBA00006484"/>
    </source>
</evidence>
<dbReference type="Pfam" id="PF00106">
    <property type="entry name" value="adh_short"/>
    <property type="match status" value="1"/>
</dbReference>
<dbReference type="GO" id="GO:0016491">
    <property type="term" value="F:oxidoreductase activity"/>
    <property type="evidence" value="ECO:0007669"/>
    <property type="project" value="UniProtKB-KW"/>
</dbReference>
<comment type="similarity">
    <text evidence="1">Belongs to the short-chain dehydrogenases/reductases (SDR) family.</text>
</comment>
<sequence>MVKFLQPRVTPLPTGIDLTGKIAVVTGASSGLGLELSRQLLQMRASTVILAVRNVAKGEACAKDLLQDHEVQKLNPKPSVKVMELDMDRYDNVQQFAKQLRDEIPVVDLLILNAGISPVTLERSPNGHARAVQVNYLSNVLLIAELLPYLQAGAEKTGSPARISWVGSRMHESPSLEKNLPIKADEGVLEHLDKEETFVPFQHYGDSKLLCALFMYSLTPKLDPKKVVINMVCPGMVDTALSDGLPLHFRLVVNAIKAIRARAVDVGAWLILNAVLVEGPESHGRFLGDKIIMEKTAFIKSPAGEQVKSKLWAETIAEMKTLVDLPVEYE</sequence>
<dbReference type="Proteomes" id="UP000177622">
    <property type="component" value="Unassembled WGS sequence"/>
</dbReference>
<proteinExistence type="inferred from homology"/>
<evidence type="ECO:0000313" key="5">
    <source>
        <dbReference type="Proteomes" id="UP000177622"/>
    </source>
</evidence>
<dbReference type="OrthoDB" id="542013at2759"/>
<gene>
    <name evidence="4" type="ORF">PENARI_c020G01196</name>
</gene>
<dbReference type="PRINTS" id="PR00081">
    <property type="entry name" value="GDHRDH"/>
</dbReference>
<dbReference type="Gene3D" id="3.40.50.720">
    <property type="entry name" value="NAD(P)-binding Rossmann-like Domain"/>
    <property type="match status" value="1"/>
</dbReference>
<dbReference type="EMBL" id="LXJU01000020">
    <property type="protein sequence ID" value="OGE49583.1"/>
    <property type="molecule type" value="Genomic_DNA"/>
</dbReference>
<name>A0A1F5L8N6_PENAI</name>
<evidence type="ECO:0000256" key="2">
    <source>
        <dbReference type="ARBA" id="ARBA00022857"/>
    </source>
</evidence>
<keyword evidence="3" id="KW-0560">Oxidoreductase</keyword>
<protein>
    <recommendedName>
        <fullName evidence="6">Ketoreductase (KR) domain-containing protein</fullName>
    </recommendedName>
</protein>
<keyword evidence="2" id="KW-0521">NADP</keyword>
<dbReference type="AlphaFoldDB" id="A0A1F5L8N6"/>
<dbReference type="STRING" id="1835702.A0A1F5L8N6"/>
<dbReference type="SUPFAM" id="SSF51735">
    <property type="entry name" value="NAD(P)-binding Rossmann-fold domains"/>
    <property type="match status" value="1"/>
</dbReference>
<reference evidence="4 5" key="1">
    <citation type="journal article" date="2016" name="Sci. Rep.">
        <title>Penicillium arizonense, a new, genome sequenced fungal species, reveals a high chemical diversity in secreted metabolites.</title>
        <authorList>
            <person name="Grijseels S."/>
            <person name="Nielsen J.C."/>
            <person name="Randelovic M."/>
            <person name="Nielsen J."/>
            <person name="Nielsen K.F."/>
            <person name="Workman M."/>
            <person name="Frisvad J.C."/>
        </authorList>
    </citation>
    <scope>NUCLEOTIDE SEQUENCE [LARGE SCALE GENOMIC DNA]</scope>
    <source>
        <strain evidence="4 5">CBS 141311</strain>
    </source>
</reference>
<dbReference type="InterPro" id="IPR036291">
    <property type="entry name" value="NAD(P)-bd_dom_sf"/>
</dbReference>